<evidence type="ECO:0000313" key="1">
    <source>
        <dbReference type="EMBL" id="KAK1436869.1"/>
    </source>
</evidence>
<dbReference type="PANTHER" id="PTHR11017:SF340">
    <property type="entry name" value="NB-ARC-RELATED"/>
    <property type="match status" value="1"/>
</dbReference>
<dbReference type="Gene3D" id="3.80.10.10">
    <property type="entry name" value="Ribonuclease Inhibitor"/>
    <property type="match status" value="2"/>
</dbReference>
<dbReference type="InterPro" id="IPR044974">
    <property type="entry name" value="Disease_R_plants"/>
</dbReference>
<dbReference type="Proteomes" id="UP001229421">
    <property type="component" value="Unassembled WGS sequence"/>
</dbReference>
<protein>
    <submittedName>
        <fullName evidence="1">Uncharacterized protein</fullName>
    </submittedName>
</protein>
<dbReference type="PANTHER" id="PTHR11017">
    <property type="entry name" value="LEUCINE-RICH REPEAT-CONTAINING PROTEIN"/>
    <property type="match status" value="1"/>
</dbReference>
<name>A0AAD8L9V0_TARER</name>
<sequence>MKKLRYLYVNTFYYDPDHDHSSWFLKTASSMKKLRWLRMGTHDGKFDDGPTFLSCELRYLHWDSYPSKNPFPHNFNPTGLVVLKLSSSKQKELWKGCKHLPHLKELQLCHMYKLRTTPNFDGLSCLQNLTLDGCQKLEKIHPSLGNHRSIECINISHCPKLRMFPTIVHMENLKTLRIDYCCLEDRGVSSGIGDLSYLEVLSLCGNEFSQLDFSLAKLTRLKLLNLNGCKKLVKLPELPSSLAILKAYRCDLLATVSDFHITYEWLCQLSLWGEINHQIMINVGGRLLQSVFEGNAIENRSTFLLFKGVEVAKGFTPSLLRGRRYTLQLPEKWCNDFFGFLICVVFPYDPTEYFMRMASLSISINEVTSGSDSQNDLVLVEDCESREVFTCVGYVSFGLLRDSAWWDEAYKAISFEIEDVDIYCRGFGVRLVDKKSSSGLSSEYTPYNLEIQHDTPSSLTINNKGFSFNHPQRRLVQRSMTEALRGARTEIETPPLTPIDVFRRHWGSPITANASEAHHNPPYGPS</sequence>
<keyword evidence="2" id="KW-1185">Reference proteome</keyword>
<dbReference type="InterPro" id="IPR032675">
    <property type="entry name" value="LRR_dom_sf"/>
</dbReference>
<evidence type="ECO:0000313" key="2">
    <source>
        <dbReference type="Proteomes" id="UP001229421"/>
    </source>
</evidence>
<comment type="caution">
    <text evidence="1">The sequence shown here is derived from an EMBL/GenBank/DDBJ whole genome shotgun (WGS) entry which is preliminary data.</text>
</comment>
<organism evidence="1 2">
    <name type="scientific">Tagetes erecta</name>
    <name type="common">African marigold</name>
    <dbReference type="NCBI Taxonomy" id="13708"/>
    <lineage>
        <taxon>Eukaryota</taxon>
        <taxon>Viridiplantae</taxon>
        <taxon>Streptophyta</taxon>
        <taxon>Embryophyta</taxon>
        <taxon>Tracheophyta</taxon>
        <taxon>Spermatophyta</taxon>
        <taxon>Magnoliopsida</taxon>
        <taxon>eudicotyledons</taxon>
        <taxon>Gunneridae</taxon>
        <taxon>Pentapetalae</taxon>
        <taxon>asterids</taxon>
        <taxon>campanulids</taxon>
        <taxon>Asterales</taxon>
        <taxon>Asteraceae</taxon>
        <taxon>Asteroideae</taxon>
        <taxon>Heliantheae alliance</taxon>
        <taxon>Tageteae</taxon>
        <taxon>Tagetes</taxon>
    </lineage>
</organism>
<gene>
    <name evidence="1" type="ORF">QVD17_02653</name>
</gene>
<accession>A0AAD8L9V0</accession>
<dbReference type="SUPFAM" id="SSF52058">
    <property type="entry name" value="L domain-like"/>
    <property type="match status" value="1"/>
</dbReference>
<dbReference type="GO" id="GO:0006952">
    <property type="term" value="P:defense response"/>
    <property type="evidence" value="ECO:0007669"/>
    <property type="project" value="InterPro"/>
</dbReference>
<dbReference type="AlphaFoldDB" id="A0AAD8L9V0"/>
<dbReference type="EMBL" id="JAUHHV010000001">
    <property type="protein sequence ID" value="KAK1436869.1"/>
    <property type="molecule type" value="Genomic_DNA"/>
</dbReference>
<proteinExistence type="predicted"/>
<reference evidence="1" key="1">
    <citation type="journal article" date="2023" name="bioRxiv">
        <title>Improved chromosome-level genome assembly for marigold (Tagetes erecta).</title>
        <authorList>
            <person name="Jiang F."/>
            <person name="Yuan L."/>
            <person name="Wang S."/>
            <person name="Wang H."/>
            <person name="Xu D."/>
            <person name="Wang A."/>
            <person name="Fan W."/>
        </authorList>
    </citation>
    <scope>NUCLEOTIDE SEQUENCE</scope>
    <source>
        <strain evidence="1">WSJ</strain>
        <tissue evidence="1">Leaf</tissue>
    </source>
</reference>